<name>A0ABV6ZWK0_9PROT</name>
<dbReference type="InterPro" id="IPR002818">
    <property type="entry name" value="DJ-1/PfpI"/>
</dbReference>
<dbReference type="InterPro" id="IPR052158">
    <property type="entry name" value="INH-QAR"/>
</dbReference>
<keyword evidence="2" id="KW-0456">Lyase</keyword>
<dbReference type="PANTHER" id="PTHR43130:SF2">
    <property type="entry name" value="DJ-1_PFPI DOMAIN-CONTAINING PROTEIN"/>
    <property type="match status" value="1"/>
</dbReference>
<dbReference type="Gene3D" id="3.40.50.880">
    <property type="match status" value="1"/>
</dbReference>
<evidence type="ECO:0000259" key="1">
    <source>
        <dbReference type="Pfam" id="PF01965"/>
    </source>
</evidence>
<reference evidence="3" key="1">
    <citation type="journal article" date="2019" name="Int. J. Syst. Evol. Microbiol.">
        <title>The Global Catalogue of Microorganisms (GCM) 10K type strain sequencing project: providing services to taxonomists for standard genome sequencing and annotation.</title>
        <authorList>
            <consortium name="The Broad Institute Genomics Platform"/>
            <consortium name="The Broad Institute Genome Sequencing Center for Infectious Disease"/>
            <person name="Wu L."/>
            <person name="Ma J."/>
        </authorList>
    </citation>
    <scope>NUCLEOTIDE SEQUENCE [LARGE SCALE GENOMIC DNA]</scope>
    <source>
        <strain evidence="3">KCTC 52487</strain>
    </source>
</reference>
<evidence type="ECO:0000313" key="2">
    <source>
        <dbReference type="EMBL" id="MFC2925861.1"/>
    </source>
</evidence>
<accession>A0ABV6ZWK0</accession>
<proteinExistence type="predicted"/>
<dbReference type="Proteomes" id="UP001595379">
    <property type="component" value="Unassembled WGS sequence"/>
</dbReference>
<dbReference type="CDD" id="cd03139">
    <property type="entry name" value="GATase1_PfpI_2"/>
    <property type="match status" value="1"/>
</dbReference>
<comment type="caution">
    <text evidence="2">The sequence shown here is derived from an EMBL/GenBank/DDBJ whole genome shotgun (WGS) entry which is preliminary data.</text>
</comment>
<dbReference type="EMBL" id="JBHRSV010000012">
    <property type="protein sequence ID" value="MFC2925861.1"/>
    <property type="molecule type" value="Genomic_DNA"/>
</dbReference>
<dbReference type="SUPFAM" id="SSF52317">
    <property type="entry name" value="Class I glutamine amidotransferase-like"/>
    <property type="match status" value="1"/>
</dbReference>
<dbReference type="GO" id="GO:0016829">
    <property type="term" value="F:lyase activity"/>
    <property type="evidence" value="ECO:0007669"/>
    <property type="project" value="UniProtKB-KW"/>
</dbReference>
<keyword evidence="3" id="KW-1185">Reference proteome</keyword>
<sequence length="225" mass="23806">MAEPFHIGFLLFPNLTQLDFTGPLQVLARLPGAKLHLVAKTKGPVETDCGPFLLADTDFNDCPKLDMLCVPGGFGIDQAMQDADTIAFVKRQAEGARYVTSVCTGAFILGAAGLLKGKRATTHWAWHSHLARVGAEPVKARVVRDGNLFTGGGVTAGIDFALTITAEIAGESVARAIQLGIEYDPAPPFDSGAPDRAQPETLEICERRYAGRVADFEAALAAALG</sequence>
<dbReference type="EC" id="4.2.1.-" evidence="2"/>
<dbReference type="Pfam" id="PF01965">
    <property type="entry name" value="DJ-1_PfpI"/>
    <property type="match status" value="1"/>
</dbReference>
<evidence type="ECO:0000313" key="3">
    <source>
        <dbReference type="Proteomes" id="UP001595379"/>
    </source>
</evidence>
<feature type="domain" description="DJ-1/PfpI" evidence="1">
    <location>
        <begin position="8"/>
        <end position="166"/>
    </location>
</feature>
<organism evidence="2 3">
    <name type="scientific">Hyphobacterium vulgare</name>
    <dbReference type="NCBI Taxonomy" id="1736751"/>
    <lineage>
        <taxon>Bacteria</taxon>
        <taxon>Pseudomonadati</taxon>
        <taxon>Pseudomonadota</taxon>
        <taxon>Alphaproteobacteria</taxon>
        <taxon>Maricaulales</taxon>
        <taxon>Maricaulaceae</taxon>
        <taxon>Hyphobacterium</taxon>
    </lineage>
</organism>
<dbReference type="InterPro" id="IPR029062">
    <property type="entry name" value="Class_I_gatase-like"/>
</dbReference>
<dbReference type="RefSeq" id="WP_343164949.1">
    <property type="nucleotide sequence ID" value="NZ_JBHRSV010000012.1"/>
</dbReference>
<protein>
    <submittedName>
        <fullName evidence="2">DJ-1/PfpI family protein</fullName>
        <ecNumber evidence="2">4.2.1.-</ecNumber>
    </submittedName>
</protein>
<dbReference type="PANTHER" id="PTHR43130">
    <property type="entry name" value="ARAC-FAMILY TRANSCRIPTIONAL REGULATOR"/>
    <property type="match status" value="1"/>
</dbReference>
<gene>
    <name evidence="2" type="ORF">ACFOOR_07060</name>
</gene>